<dbReference type="Proteomes" id="UP001596047">
    <property type="component" value="Unassembled WGS sequence"/>
</dbReference>
<keyword evidence="5" id="KW-1185">Reference proteome</keyword>
<evidence type="ECO:0000256" key="2">
    <source>
        <dbReference type="SAM" id="MobiDB-lite"/>
    </source>
</evidence>
<feature type="region of interest" description="Disordered" evidence="2">
    <location>
        <begin position="69"/>
        <end position="90"/>
    </location>
</feature>
<dbReference type="EMBL" id="JBHSOW010000080">
    <property type="protein sequence ID" value="MFC5651562.1"/>
    <property type="molecule type" value="Genomic_DNA"/>
</dbReference>
<keyword evidence="3" id="KW-0472">Membrane</keyword>
<evidence type="ECO:0000256" key="3">
    <source>
        <dbReference type="SAM" id="Phobius"/>
    </source>
</evidence>
<evidence type="ECO:0000256" key="1">
    <source>
        <dbReference type="SAM" id="Coils"/>
    </source>
</evidence>
<name>A0ABW0W0R8_9BACL</name>
<accession>A0ABW0W0R8</accession>
<dbReference type="RefSeq" id="WP_379190200.1">
    <property type="nucleotide sequence ID" value="NZ_JBHSOW010000080.1"/>
</dbReference>
<feature type="coiled-coil region" evidence="1">
    <location>
        <begin position="162"/>
        <end position="189"/>
    </location>
</feature>
<evidence type="ECO:0000313" key="4">
    <source>
        <dbReference type="EMBL" id="MFC5651562.1"/>
    </source>
</evidence>
<proteinExistence type="predicted"/>
<organism evidence="4 5">
    <name type="scientific">Paenibacillus solisilvae</name>
    <dbReference type="NCBI Taxonomy" id="2486751"/>
    <lineage>
        <taxon>Bacteria</taxon>
        <taxon>Bacillati</taxon>
        <taxon>Bacillota</taxon>
        <taxon>Bacilli</taxon>
        <taxon>Bacillales</taxon>
        <taxon>Paenibacillaceae</taxon>
        <taxon>Paenibacillus</taxon>
    </lineage>
</organism>
<dbReference type="Pfam" id="PF12685">
    <property type="entry name" value="SpoIIIAH"/>
    <property type="match status" value="1"/>
</dbReference>
<gene>
    <name evidence="4" type="ORF">ACFPYJ_21075</name>
</gene>
<dbReference type="InterPro" id="IPR024232">
    <property type="entry name" value="SpoIIIAH"/>
</dbReference>
<reference evidence="5" key="1">
    <citation type="journal article" date="2019" name="Int. J. Syst. Evol. Microbiol.">
        <title>The Global Catalogue of Microorganisms (GCM) 10K type strain sequencing project: providing services to taxonomists for standard genome sequencing and annotation.</title>
        <authorList>
            <consortium name="The Broad Institute Genomics Platform"/>
            <consortium name="The Broad Institute Genome Sequencing Center for Infectious Disease"/>
            <person name="Wu L."/>
            <person name="Ma J."/>
        </authorList>
    </citation>
    <scope>NUCLEOTIDE SEQUENCE [LARGE SCALE GENOMIC DNA]</scope>
    <source>
        <strain evidence="5">CGMCC 1.3240</strain>
    </source>
</reference>
<keyword evidence="3" id="KW-0812">Transmembrane</keyword>
<evidence type="ECO:0000313" key="5">
    <source>
        <dbReference type="Proteomes" id="UP001596047"/>
    </source>
</evidence>
<dbReference type="Gene3D" id="1.10.287.4300">
    <property type="entry name" value="Stage III sporulation protein AH-like"/>
    <property type="match status" value="1"/>
</dbReference>
<comment type="caution">
    <text evidence="4">The sequence shown here is derived from an EMBL/GenBank/DDBJ whole genome shotgun (WGS) entry which is preliminary data.</text>
</comment>
<keyword evidence="1" id="KW-0175">Coiled coil</keyword>
<dbReference type="InterPro" id="IPR038503">
    <property type="entry name" value="SpoIIIAH_sf"/>
</dbReference>
<keyword evidence="3" id="KW-1133">Transmembrane helix</keyword>
<protein>
    <submittedName>
        <fullName evidence="4">SpoIIIAH-like family protein</fullName>
    </submittedName>
</protein>
<feature type="transmembrane region" description="Helical" evidence="3">
    <location>
        <begin position="7"/>
        <end position="26"/>
    </location>
</feature>
<sequence>MNTKRQTVWLVSMLSLMVILSAYYLFTEDVNKSSDLLTDGTQQQEQVVTDATEAGGDAAATDGINVTEVSKDVPAPDGAASSDVTAEDGTAVSDVTDDTAAADDGAISKEDQAALDKVEASGVTSVFSQLQEKRDTQFNEEYNKVYGAISDTTQNEKDAGKAVDQLDQLEEKSAKITGLEEELQKQYNQAAVSPEPDGKYKIVVESEKLERSQADGIMQMVIKELGVTADQVIVQFIQ</sequence>